<evidence type="ECO:0000259" key="1">
    <source>
        <dbReference type="Pfam" id="PF13843"/>
    </source>
</evidence>
<proteinExistence type="predicted"/>
<feature type="domain" description="PiggyBac transposable element-derived protein" evidence="1">
    <location>
        <begin position="1"/>
        <end position="189"/>
    </location>
</feature>
<accession>A0AAV3YZZ8</accession>
<dbReference type="PANTHER" id="PTHR46599:SF3">
    <property type="entry name" value="PIGGYBAC TRANSPOSABLE ELEMENT-DERIVED PROTEIN 4"/>
    <property type="match status" value="1"/>
</dbReference>
<dbReference type="InterPro" id="IPR029526">
    <property type="entry name" value="PGBD"/>
</dbReference>
<reference evidence="2 3" key="1">
    <citation type="journal article" date="2021" name="Elife">
        <title>Chloroplast acquisition without the gene transfer in kleptoplastic sea slugs, Plakobranchus ocellatus.</title>
        <authorList>
            <person name="Maeda T."/>
            <person name="Takahashi S."/>
            <person name="Yoshida T."/>
            <person name="Shimamura S."/>
            <person name="Takaki Y."/>
            <person name="Nagai Y."/>
            <person name="Toyoda A."/>
            <person name="Suzuki Y."/>
            <person name="Arimoto A."/>
            <person name="Ishii H."/>
            <person name="Satoh N."/>
            <person name="Nishiyama T."/>
            <person name="Hasebe M."/>
            <person name="Maruyama T."/>
            <person name="Minagawa J."/>
            <person name="Obokata J."/>
            <person name="Shigenobu S."/>
        </authorList>
    </citation>
    <scope>NUCLEOTIDE SEQUENCE [LARGE SCALE GENOMIC DNA]</scope>
</reference>
<gene>
    <name evidence="2" type="ORF">PoB_001525000</name>
</gene>
<dbReference type="Proteomes" id="UP000735302">
    <property type="component" value="Unassembled WGS sequence"/>
</dbReference>
<dbReference type="PANTHER" id="PTHR46599">
    <property type="entry name" value="PIGGYBAC TRANSPOSABLE ELEMENT-DERIVED PROTEIN 4"/>
    <property type="match status" value="1"/>
</dbReference>
<evidence type="ECO:0000313" key="3">
    <source>
        <dbReference type="Proteomes" id="UP000735302"/>
    </source>
</evidence>
<sequence length="197" mass="22267">MVAWRGPLSFRVYNPNKPDKFGIKVFELCDSNTAYCSKLDFYTGKRQSSPHGATFDVVEGLIAPYLDCGRTLYVDNYYTSPILFTYLKEHGTLACGTMRMNRQRGPPKEMLPKLKKGDKTVTTLTDGTLNYIRFMDRKEVRILTTAHSVNTVLTGKTNPVTKEPVIKFAAVHNYNKYMGAVDRSDQMVACNAFKRGP</sequence>
<dbReference type="AlphaFoldDB" id="A0AAV3YZZ8"/>
<dbReference type="EMBL" id="BLXT01001881">
    <property type="protein sequence ID" value="GFN88744.1"/>
    <property type="molecule type" value="Genomic_DNA"/>
</dbReference>
<name>A0AAV3YZZ8_9GAST</name>
<dbReference type="Pfam" id="PF13843">
    <property type="entry name" value="DDE_Tnp_1_7"/>
    <property type="match status" value="1"/>
</dbReference>
<keyword evidence="3" id="KW-1185">Reference proteome</keyword>
<organism evidence="2 3">
    <name type="scientific">Plakobranchus ocellatus</name>
    <dbReference type="NCBI Taxonomy" id="259542"/>
    <lineage>
        <taxon>Eukaryota</taxon>
        <taxon>Metazoa</taxon>
        <taxon>Spiralia</taxon>
        <taxon>Lophotrochozoa</taxon>
        <taxon>Mollusca</taxon>
        <taxon>Gastropoda</taxon>
        <taxon>Heterobranchia</taxon>
        <taxon>Euthyneura</taxon>
        <taxon>Panpulmonata</taxon>
        <taxon>Sacoglossa</taxon>
        <taxon>Placobranchoidea</taxon>
        <taxon>Plakobranchidae</taxon>
        <taxon>Plakobranchus</taxon>
    </lineage>
</organism>
<evidence type="ECO:0000313" key="2">
    <source>
        <dbReference type="EMBL" id="GFN88744.1"/>
    </source>
</evidence>
<protein>
    <submittedName>
        <fullName evidence="2">PiggyBac transposable element-derived protein 4-like</fullName>
    </submittedName>
</protein>
<comment type="caution">
    <text evidence="2">The sequence shown here is derived from an EMBL/GenBank/DDBJ whole genome shotgun (WGS) entry which is preliminary data.</text>
</comment>